<dbReference type="AlphaFoldDB" id="C5CYG8"/>
<protein>
    <submittedName>
        <fullName evidence="1">Uncharacterized protein</fullName>
    </submittedName>
</protein>
<accession>C5CYG8</accession>
<name>C5CYG8_VARPS</name>
<dbReference type="KEGG" id="vap:Vapar_2299"/>
<dbReference type="HOGENOM" id="CLU_2002918_0_0_4"/>
<gene>
    <name evidence="1" type="ordered locus">Vapar_2299</name>
</gene>
<dbReference type="EMBL" id="CP001635">
    <property type="protein sequence ID" value="ACS18927.1"/>
    <property type="molecule type" value="Genomic_DNA"/>
</dbReference>
<evidence type="ECO:0000313" key="1">
    <source>
        <dbReference type="EMBL" id="ACS18927.1"/>
    </source>
</evidence>
<proteinExistence type="predicted"/>
<organism evidence="1">
    <name type="scientific">Variovorax paradoxus (strain S110)</name>
    <dbReference type="NCBI Taxonomy" id="543728"/>
    <lineage>
        <taxon>Bacteria</taxon>
        <taxon>Pseudomonadati</taxon>
        <taxon>Pseudomonadota</taxon>
        <taxon>Betaproteobacteria</taxon>
        <taxon>Burkholderiales</taxon>
        <taxon>Comamonadaceae</taxon>
        <taxon>Variovorax</taxon>
    </lineage>
</organism>
<sequence length="124" mass="14069">MDRSDLSLIGRVRRGELNFERLVEVLSERGYVTDVDHEEGLGFIRSSVNQTRREDFDALFKLLMPGRLNDIELMTTASSEGTHPGTPTYAVFNTNRISYEDMRTLLADMNRAGAQDERRTRAAG</sequence>
<reference evidence="1" key="1">
    <citation type="submission" date="2009-06" db="EMBL/GenBank/DDBJ databases">
        <title>Complete sequence of chromosome 1 of Variovorax paradoxus S110.</title>
        <authorList>
            <consortium name="US DOE Joint Genome Institute"/>
            <person name="Lucas S."/>
            <person name="Copeland A."/>
            <person name="Lapidus A."/>
            <person name="Glavina del Rio T."/>
            <person name="Tice H."/>
            <person name="Bruce D."/>
            <person name="Goodwin L."/>
            <person name="Pitluck S."/>
            <person name="Chertkov O."/>
            <person name="Brettin T."/>
            <person name="Detter J.C."/>
            <person name="Han C."/>
            <person name="Larimer F."/>
            <person name="Land M."/>
            <person name="Hauser L."/>
            <person name="Kyrpides N."/>
            <person name="Ovchinnikova G."/>
            <person name="Orwin P."/>
            <person name="Leadbetter J.R."/>
            <person name="Spain J.C."/>
            <person name="Han J.I."/>
        </authorList>
    </citation>
    <scope>NUCLEOTIDE SEQUENCE</scope>
    <source>
        <strain evidence="1">S110</strain>
    </source>
</reference>
<dbReference type="STRING" id="543728.Vapar_2299"/>